<dbReference type="InterPro" id="IPR015816">
    <property type="entry name" value="Vitellinogen_b-sht_N"/>
</dbReference>
<name>A0AAV4QG53_9ARAC</name>
<proteinExistence type="predicted"/>
<dbReference type="PANTHER" id="PTHR23345:SF15">
    <property type="entry name" value="VITELLOGENIN 1-RELATED"/>
    <property type="match status" value="1"/>
</dbReference>
<evidence type="ECO:0000256" key="3">
    <source>
        <dbReference type="ARBA" id="ARBA00023157"/>
    </source>
</evidence>
<dbReference type="Proteomes" id="UP001054837">
    <property type="component" value="Unassembled WGS sequence"/>
</dbReference>
<evidence type="ECO:0000256" key="5">
    <source>
        <dbReference type="PROSITE-ProRule" id="PRU00557"/>
    </source>
</evidence>
<evidence type="ECO:0000313" key="8">
    <source>
        <dbReference type="EMBL" id="GIY08698.1"/>
    </source>
</evidence>
<feature type="domain" description="Vitellogenin" evidence="7">
    <location>
        <begin position="42"/>
        <end position="638"/>
    </location>
</feature>
<evidence type="ECO:0000256" key="4">
    <source>
        <dbReference type="ARBA" id="ARBA00023180"/>
    </source>
</evidence>
<feature type="signal peptide" evidence="6">
    <location>
        <begin position="1"/>
        <end position="17"/>
    </location>
</feature>
<evidence type="ECO:0000256" key="1">
    <source>
        <dbReference type="ARBA" id="ARBA00022729"/>
    </source>
</evidence>
<dbReference type="Gene3D" id="1.25.10.20">
    <property type="entry name" value="Vitellinogen, superhelical"/>
    <property type="match status" value="1"/>
</dbReference>
<dbReference type="GO" id="GO:0045735">
    <property type="term" value="F:nutrient reservoir activity"/>
    <property type="evidence" value="ECO:0007669"/>
    <property type="project" value="UniProtKB-KW"/>
</dbReference>
<dbReference type="InterPro" id="IPR050733">
    <property type="entry name" value="Vitellogenin/Apolipophorin"/>
</dbReference>
<keyword evidence="4" id="KW-0325">Glycoprotein</keyword>
<feature type="chain" id="PRO_5043887358" evidence="6">
    <location>
        <begin position="18"/>
        <end position="2668"/>
    </location>
</feature>
<keyword evidence="1 6" id="KW-0732">Signal</keyword>
<comment type="caution">
    <text evidence="8">The sequence shown here is derived from an EMBL/GenBank/DDBJ whole genome shotgun (WGS) entry which is preliminary data.</text>
</comment>
<sequence length="2668" mass="305311">MWMRFFVLLCFVGATFAGPLQSDTKTQCTKECRLSPQLYRDWKAGTAYIYNYRSENIITYAGNQSEKTSIEGKVEFHSINNCEAVLKMVDLKIHQKLTEQEIEDFKKHLEIPLLFSWNDETVNYVCPSSQESTHSLNIKKSILSAMVNSVSKLNHSQEVKEHDSLGECHTKYTVTDDNGLVIKKEKDLKSCTNRHTFITSFFRKNFPSYLIFEKEHLVCTQYIENKIMKKVECKEAERIKPPLKGESLVEFSGFLEVDLIEAIPAKEFHHEMPMTQESISYSFEESRMGDGNEKALEDALKKMCGKNLYVVDVSSRSDFLKLVPLVKVLSYQQLDKIYESLKNGKLCSSELLKDFFVDTLSAVGTDATVKLMVKLLLNKDVTGLKAKLLPASLALVQNPSQETVATIIPLLKRDNSASVILGVSSLIHRFCSLKGCDNISSVQEVVSVFNNYLGDKCSSNEKDKVLKACKAFGNMGYHGKARDNIIECIKDRSKSNRLRLAAIDSFRRINKKIPDVLVHMFSNKEEDYEIRIALISSIFKHADEHQIKKLKKTLEKETNEQVSGYVYSYIKNVNNTSFSNKKKLRKLLQDIKIQLPEVKYWETSKNIEMSTYNKLIKIGGGVEADIIHSPNSKIPHSVYTRLDIELFEKKINLLELGFRTEGMDKMVKHLTGLKDKFSKLPSWKSLNLKNVTRDTDFELSLFIRTMETEFFDMSTAGMPGLLKMFKTAIEVNKQHDGKNSESSHSFVFMNTKIVVPSVTGRLYSIDLTGSSTVGLTSRNKFDISSLPQNADINLHLQPRVNVEVSTRVGIQSSNYRPDFKIVSLLYLESNFEVDFKVKDGHIALGRLSVPSENIARVKLISNIVKVDVHHNEKSVFEKLERKYEQCFRKLNTPLGLSVCAYVEYPDEFIQTVYPYVLPYGNVELALKKSDDTLNSYDIYLEIPKNSLQEVFHQQIGNVRYKASFDTPGSKTLRRFAVDLELIKRTSHNELMIQLTSPFRSIGGTGSYSINNNLIQGFLEMHSNSQQLFSFNITNKISSSRSRKVYQASAELSYKKHHPFRIDGSVTVNKGKKHHTSFAFKANRPQFKPVAFKGTIVKEGQIEFSQKSKWKLSFDATLNTPLGDVQIRKTVEKIYKHSEEISLNLEIGYGKKETKKQSVIFLGSIQKSSTKIHTNATFELTQFQQANWYLIWDLQRESKEKMKNRITLKYGRNPELNYIHLEHRSRIPLIGPGICTASLQAPQFNINCDIALKHEFKFDKSPKIFMEVDLCCIEDSHLKGIVDIEYKSKNPLKAFSKLEIEFLDKHYMYEGQIKEKSKNVIEGKSKFQYDKEKYIEFNFEQHRLSDNSRFHHEIESYFLTPTTLSPVKSRGSLQISSESLAIVGEIGSKYSLQALLNQASITYVSLKMPKLDVNLKAIYEDFKRSVDLDFKLKTDRLRHIIALILAETGEKKHFHLEIVPDAAYQPHRKVLLSSILELKKHNSNNTDKSISPSRNYNRMDTEAGYMSHRMHLMSPITNDTIICIIHEAELKEGQSKSTIRFLKNNIEKIKVKFEGNIHNNSNKRVLTAKTFITSPDNSFENMDLHLVHKTSHSGSSKLAQSLMSVKKNKNIFKAEWNSDFQPNGWEMKAKMQTPFVKYKNQAISIFIQHSENGSSSSINIEIPDNEKVSIVTEIENSDNGFSANCNLNSPFDIVRDFQAHLIIEGKSNKKALNAYIDINNARIIDLHTSRTSLSDGIQAEGNLQVSPIPNVEFQGFLWKYQRATNSVSFSGKAELSKNKEILLTSNVIKKSNNIDVTITINTPYKSLKFAEMYISNENHSLQKRLSCRINANGELNGNISISFIPSSKSVEMQSWLKTNYTSEVSVHLKHERSRNFTIITTSILKDATPILSTSLLYKDGEKVLLKTKSLNSNVLDMEISKDLSEGGSKKYYLKASGAFSPLSIAISTTHKDKMSVNTEIHICTEFEQNICYTLNYYHENLNNSDNYYFYKKATIELVKSVKGSQEKRLGQIHLQLSKAENNCKSKLTFEANEKVLGYDLILQKDDNGRYSADCKLYHPLRNCWTAVTFLRNDNRMNFEIKSTRDVDLPGTKFSFEIGKEFDPETKEVSGFLKMGHPKMPQPILISCRFQEVEQMLYRAKLLMRYNPTDGKSLMAEMTPEIHRELGMKTITYRLYSEEGMETSVKLVKESSNHENIIGYEWKYSSCTYHKKGVFRITLNENPKSIKISYSSPSANFEIFGKAAQALEPASLSLVSHGRQVRQIHIKTSDTCTGIEVFHSDLFLKSSVCFNQREGRKLHLMKIDLDYRRLKSLDMRIGLDTENYKQINVDMKWDKKNLCKAANELVGRKNISATCSATELKESVKNKLMDFSENSVKPIVEASWNNVKNTTIFNYNKFKTAVLVHSAVLEHDKKVVKNAKESAIFFLQSLISCDPSRVQVLKPLHNIISCILEKQTLSILKYVPEVSRRIWEATKSRLQHCLKTYCTPGTFCYKSLNSHQQYIHLSNIFQQVRSGTYHFKQEVLAVFSKSLSQSSVSVINFFKNIFDKYVGQSIIVPIVNFNKRVIGLVINKINEVLDVEEEYKAAKSLVFNAQEKLVPAWKNKEDIVISSLKPIKSSIEKTARKIIQKQFQMMEYNPKEGIIKFVILQPLEESKFETVKKELQKLGRKF</sequence>
<evidence type="ECO:0000256" key="2">
    <source>
        <dbReference type="ARBA" id="ARBA00022761"/>
    </source>
</evidence>
<dbReference type="Pfam" id="PF09172">
    <property type="entry name" value="Vit_open_b-sht"/>
    <property type="match status" value="1"/>
</dbReference>
<comment type="caution">
    <text evidence="5">Lacks conserved residue(s) required for the propagation of feature annotation.</text>
</comment>
<dbReference type="InterPro" id="IPR001747">
    <property type="entry name" value="Vitellogenin_N"/>
</dbReference>
<dbReference type="InterPro" id="IPR015819">
    <property type="entry name" value="Lipid_transp_b-sht_shell"/>
</dbReference>
<dbReference type="SMART" id="SM00638">
    <property type="entry name" value="LPD_N"/>
    <property type="match status" value="1"/>
</dbReference>
<accession>A0AAV4QG53</accession>
<organism evidence="8 9">
    <name type="scientific">Caerostris darwini</name>
    <dbReference type="NCBI Taxonomy" id="1538125"/>
    <lineage>
        <taxon>Eukaryota</taxon>
        <taxon>Metazoa</taxon>
        <taxon>Ecdysozoa</taxon>
        <taxon>Arthropoda</taxon>
        <taxon>Chelicerata</taxon>
        <taxon>Arachnida</taxon>
        <taxon>Araneae</taxon>
        <taxon>Araneomorphae</taxon>
        <taxon>Entelegynae</taxon>
        <taxon>Araneoidea</taxon>
        <taxon>Araneidae</taxon>
        <taxon>Caerostris</taxon>
    </lineage>
</organism>
<dbReference type="InterPro" id="IPR015255">
    <property type="entry name" value="Vitellinogen_open_b-sht"/>
</dbReference>
<dbReference type="GO" id="GO:0005319">
    <property type="term" value="F:lipid transporter activity"/>
    <property type="evidence" value="ECO:0007669"/>
    <property type="project" value="InterPro"/>
</dbReference>
<dbReference type="InterPro" id="IPR015817">
    <property type="entry name" value="Vitellinogen_open_b-sht_sub1"/>
</dbReference>
<keyword evidence="3" id="KW-1015">Disulfide bond</keyword>
<dbReference type="Pfam" id="PF01347">
    <property type="entry name" value="Vitellogenin_N"/>
    <property type="match status" value="1"/>
</dbReference>
<gene>
    <name evidence="8" type="primary">VIT_3</name>
    <name evidence="8" type="ORF">CDAR_23931</name>
</gene>
<dbReference type="SUPFAM" id="SSF48431">
    <property type="entry name" value="Lipovitellin-phosvitin complex, superhelical domain"/>
    <property type="match status" value="1"/>
</dbReference>
<dbReference type="InterPro" id="IPR011030">
    <property type="entry name" value="Lipovitellin_superhlx_dom"/>
</dbReference>
<evidence type="ECO:0000259" key="7">
    <source>
        <dbReference type="PROSITE" id="PS51211"/>
    </source>
</evidence>
<dbReference type="EMBL" id="BPLQ01004544">
    <property type="protein sequence ID" value="GIY08698.1"/>
    <property type="molecule type" value="Genomic_DNA"/>
</dbReference>
<evidence type="ECO:0000313" key="9">
    <source>
        <dbReference type="Proteomes" id="UP001054837"/>
    </source>
</evidence>
<dbReference type="PANTHER" id="PTHR23345">
    <property type="entry name" value="VITELLOGENIN-RELATED"/>
    <property type="match status" value="1"/>
</dbReference>
<evidence type="ECO:0000256" key="6">
    <source>
        <dbReference type="SAM" id="SignalP"/>
    </source>
</evidence>
<dbReference type="SMART" id="SM01169">
    <property type="entry name" value="DUF1943"/>
    <property type="match status" value="1"/>
</dbReference>
<protein>
    <submittedName>
        <fullName evidence="8">Vitellogenin</fullName>
    </submittedName>
</protein>
<dbReference type="Gene3D" id="2.30.230.10">
    <property type="entry name" value="Lipovitellin, beta-sheet shell regions, chain A"/>
    <property type="match status" value="1"/>
</dbReference>
<reference evidence="8 9" key="1">
    <citation type="submission" date="2021-06" db="EMBL/GenBank/DDBJ databases">
        <title>Caerostris darwini draft genome.</title>
        <authorList>
            <person name="Kono N."/>
            <person name="Arakawa K."/>
        </authorList>
    </citation>
    <scope>NUCLEOTIDE SEQUENCE [LARGE SCALE GENOMIC DNA]</scope>
</reference>
<dbReference type="Gene3D" id="2.20.50.20">
    <property type="entry name" value="Lipovitellin. Chain A, domain 3"/>
    <property type="match status" value="1"/>
</dbReference>
<dbReference type="PROSITE" id="PS51211">
    <property type="entry name" value="VITELLOGENIN"/>
    <property type="match status" value="1"/>
</dbReference>
<keyword evidence="9" id="KW-1185">Reference proteome</keyword>
<keyword evidence="2" id="KW-0758">Storage protein</keyword>
<dbReference type="SUPFAM" id="SSF56968">
    <property type="entry name" value="Lipovitellin-phosvitin complex, beta-sheet shell regions"/>
    <property type="match status" value="2"/>
</dbReference>